<evidence type="ECO:0000256" key="3">
    <source>
        <dbReference type="ARBA" id="ARBA00022614"/>
    </source>
</evidence>
<dbReference type="Pfam" id="PF13855">
    <property type="entry name" value="LRR_8"/>
    <property type="match status" value="4"/>
</dbReference>
<evidence type="ECO:0000256" key="9">
    <source>
        <dbReference type="SAM" id="Phobius"/>
    </source>
</evidence>
<organism evidence="11">
    <name type="scientific">Culicoides sonorensis</name>
    <name type="common">Biting midge</name>
    <dbReference type="NCBI Taxonomy" id="179676"/>
    <lineage>
        <taxon>Eukaryota</taxon>
        <taxon>Metazoa</taxon>
        <taxon>Ecdysozoa</taxon>
        <taxon>Arthropoda</taxon>
        <taxon>Hexapoda</taxon>
        <taxon>Insecta</taxon>
        <taxon>Pterygota</taxon>
        <taxon>Neoptera</taxon>
        <taxon>Endopterygota</taxon>
        <taxon>Diptera</taxon>
        <taxon>Nematocera</taxon>
        <taxon>Chironomoidea</taxon>
        <taxon>Ceratopogonidae</taxon>
        <taxon>Ceratopogoninae</taxon>
        <taxon>Culicoides</taxon>
        <taxon>Monoculicoides</taxon>
    </lineage>
</organism>
<dbReference type="SMART" id="SM00364">
    <property type="entry name" value="LRR_BAC"/>
    <property type="match status" value="5"/>
</dbReference>
<gene>
    <name evidence="11" type="primary">CSON002513</name>
</gene>
<dbReference type="VEuPathDB" id="VectorBase:CSON002513"/>
<dbReference type="PROSITE" id="PS00028">
    <property type="entry name" value="ZINC_FINGER_C2H2_1"/>
    <property type="match status" value="2"/>
</dbReference>
<keyword evidence="9" id="KW-1133">Transmembrane helix</keyword>
<keyword evidence="6 9" id="KW-0472">Membrane</keyword>
<keyword evidence="5" id="KW-0677">Repeat</keyword>
<feature type="transmembrane region" description="Helical" evidence="9">
    <location>
        <begin position="12"/>
        <end position="32"/>
    </location>
</feature>
<dbReference type="PANTHER" id="PTHR24369">
    <property type="entry name" value="ANTIGEN BSP, PUTATIVE-RELATED"/>
    <property type="match status" value="1"/>
</dbReference>
<evidence type="ECO:0000313" key="12">
    <source>
        <dbReference type="EMBL" id="SSX20793.1"/>
    </source>
</evidence>
<dbReference type="Pfam" id="PF00560">
    <property type="entry name" value="LRR_1"/>
    <property type="match status" value="2"/>
</dbReference>
<dbReference type="InterPro" id="IPR050541">
    <property type="entry name" value="LRR_TM_domain-containing"/>
</dbReference>
<evidence type="ECO:0000256" key="7">
    <source>
        <dbReference type="PROSITE-ProRule" id="PRU00042"/>
    </source>
</evidence>
<dbReference type="PRINTS" id="PR00019">
    <property type="entry name" value="LEURICHRPT"/>
</dbReference>
<dbReference type="SMART" id="SM00365">
    <property type="entry name" value="LRR_SD22"/>
    <property type="match status" value="5"/>
</dbReference>
<dbReference type="FunFam" id="3.80.10.10:FF:001167">
    <property type="entry name" value="Chaoptin"/>
    <property type="match status" value="1"/>
</dbReference>
<dbReference type="GO" id="GO:0005886">
    <property type="term" value="C:plasma membrane"/>
    <property type="evidence" value="ECO:0007669"/>
    <property type="project" value="UniProtKB-SubCell"/>
</dbReference>
<sequence length="1338" mass="153056">MKVELSHMLRFGYFIMIVTILLMMWASFVGAIEIEHTRNPCSFNPLCTCSKTPPDLGMVECRLVPFAEIPPEINNSKVFSLHMERTGLQTLQPYFLRPTGLYRLEITENPIQHIPDEAFIGLDRSLSILKLTYNQLVEIPSQAMRHLRKLQYIDLTGNHISDLRKEAWRGLEDSLQTIILTDNLIPGLPTDAFSSLPLLETIDLSGNNIMEIEKDVFRDGMARLKNVILADNLLATIPYTSLSPLKALTTLDISYNRITGFAPEEVELTNVKLNLNILHLEYNQITSIPPESFQYFDVLNVTYLDGNPISVISEGAFQKARIRELYIRNCKLHFISPEAFTSLESSLQVLDLSGNNITTLPEKVFSAFDSLKVLNLRDNKLTKLMPIELFLSLQSTLHKLDLTGDNMPGLTLQELRRLRNLRSLAVSKLLGQSIGPEDFLEFGYELEDLKIYKAGLKSIRNNAFREVRSIKRLDLSENNINSFEENAFKEIGHSLTSLRISHGLSMDTLPVAAFKVLKSLEELDLTNNRLNKIPDTSFHNLKNLKVVEMHDNAIEQLSKGTFQGDLHHHLELVSFAFNNIRLISQHTFVDLRSLQKIRLEDNKIERIERKAFMNLDKIRTINMRGNKINSISDEAFQGDYENRQEFCRICCKTGMKLRHLFIDEKLQKEIMTKIHVVFPHILIYKNDPLPKGLCEGCELFIHATYEKLVEFNRAQQELVTREIDITEDADYLKTFRALNMLMDRIKDLKLNLLTKSKQCFGQVNKQIDFECLRNTELKSLLLKDLKVKTLKRLCIDFFNQNGPNLLETYLKYDLEPLDEEMESEDEVIVIKSKVKNHNNHKVGFDSNSDLQDGNKPQKISSNPHEPESNPPDGQEIKGPATRRRSRALSRVNYVDDIPDAVLFYDEIQAAKRRKLEEKAILDSIKEASKRQQLSPPHRVVPPLVIKINENGIFKTNPESQIKINSAISVKPCSSASTSTNLTETILDDLPITESTNSQIILNPENLFFEHDIMPAQIVDIKTECSFCGLICDNLKILALHNNEHLKIRATRIGEKLSLPANLRRGAMLVKDNRRVVQCTSCLKTFMNAAQIKDHWSSRNCNYYCFICYEVFHRNPHRLKDHILSAHGIEIERDRKKTEIPIKSEPGPLKQLENMAFNPRMDRLNSNQNTINHETASQSSTGGFKLKVKSVSMINASAGGLIEPTRNIPSPMLNQSVPPLHYPLSRPVQHATPPLSPFQAANQRAVCHICHCSFPNTNSRNSHMKVHKRPSELQTKSVEKSFVRVSIRPCGFKYQHRAEFLQHRLECTNCRYSCTLCPKSFQSGSELQMHLMLSHPFKK</sequence>
<keyword evidence="3" id="KW-0433">Leucine-rich repeat</keyword>
<evidence type="ECO:0000256" key="1">
    <source>
        <dbReference type="ARBA" id="ARBA00004236"/>
    </source>
</evidence>
<keyword evidence="2" id="KW-1003">Cell membrane</keyword>
<evidence type="ECO:0000256" key="8">
    <source>
        <dbReference type="SAM" id="MobiDB-lite"/>
    </source>
</evidence>
<reference evidence="12" key="2">
    <citation type="submission" date="2018-07" db="EMBL/GenBank/DDBJ databases">
        <authorList>
            <person name="Quirk P.G."/>
            <person name="Krulwich T.A."/>
        </authorList>
    </citation>
    <scope>NUCLEOTIDE SEQUENCE</scope>
</reference>
<evidence type="ECO:0000259" key="10">
    <source>
        <dbReference type="PROSITE" id="PS50157"/>
    </source>
</evidence>
<dbReference type="GO" id="GO:0008270">
    <property type="term" value="F:zinc ion binding"/>
    <property type="evidence" value="ECO:0007669"/>
    <property type="project" value="UniProtKB-KW"/>
</dbReference>
<dbReference type="InterPro" id="IPR026906">
    <property type="entry name" value="LRR_5"/>
</dbReference>
<dbReference type="Gene3D" id="3.80.10.10">
    <property type="entry name" value="Ribonuclease Inhibitor"/>
    <property type="match status" value="5"/>
</dbReference>
<proteinExistence type="predicted"/>
<reference evidence="11" key="1">
    <citation type="submission" date="2018-04" db="EMBL/GenBank/DDBJ databases">
        <authorList>
            <person name="Go L.Y."/>
            <person name="Mitchell J.A."/>
        </authorList>
    </citation>
    <scope>NUCLEOTIDE SEQUENCE</scope>
    <source>
        <tissue evidence="11">Whole organism</tissue>
    </source>
</reference>
<evidence type="ECO:0000256" key="4">
    <source>
        <dbReference type="ARBA" id="ARBA00022729"/>
    </source>
</evidence>
<dbReference type="InterPro" id="IPR013087">
    <property type="entry name" value="Znf_C2H2_type"/>
</dbReference>
<protein>
    <submittedName>
        <fullName evidence="11">CSON002513 protein</fullName>
    </submittedName>
</protein>
<accession>A0A336KC85</accession>
<keyword evidence="7" id="KW-0479">Metal-binding</keyword>
<dbReference type="InterPro" id="IPR001611">
    <property type="entry name" value="Leu-rich_rpt"/>
</dbReference>
<dbReference type="InterPro" id="IPR032675">
    <property type="entry name" value="LRR_dom_sf"/>
</dbReference>
<evidence type="ECO:0000256" key="5">
    <source>
        <dbReference type="ARBA" id="ARBA00022737"/>
    </source>
</evidence>
<dbReference type="EMBL" id="UFQS01000141">
    <property type="protein sequence ID" value="SSX00413.1"/>
    <property type="molecule type" value="Genomic_DNA"/>
</dbReference>
<keyword evidence="7" id="KW-0862">Zinc</keyword>
<dbReference type="SMART" id="SM00355">
    <property type="entry name" value="ZnF_C2H2"/>
    <property type="match status" value="5"/>
</dbReference>
<dbReference type="PROSITE" id="PS50157">
    <property type="entry name" value="ZINC_FINGER_C2H2_2"/>
    <property type="match status" value="1"/>
</dbReference>
<dbReference type="GO" id="GO:0048468">
    <property type="term" value="P:cell development"/>
    <property type="evidence" value="ECO:0007669"/>
    <property type="project" value="UniProtKB-ARBA"/>
</dbReference>
<dbReference type="SMART" id="SM00369">
    <property type="entry name" value="LRR_TYP"/>
    <property type="match status" value="16"/>
</dbReference>
<feature type="domain" description="C2H2-type" evidence="10">
    <location>
        <begin position="1311"/>
        <end position="1338"/>
    </location>
</feature>
<comment type="subcellular location">
    <subcellularLocation>
        <location evidence="1">Cell membrane</location>
    </subcellularLocation>
</comment>
<evidence type="ECO:0000313" key="11">
    <source>
        <dbReference type="EMBL" id="SSX00413.1"/>
    </source>
</evidence>
<evidence type="ECO:0000256" key="6">
    <source>
        <dbReference type="ARBA" id="ARBA00023136"/>
    </source>
</evidence>
<dbReference type="EMBL" id="UFQT01000141">
    <property type="protein sequence ID" value="SSX20793.1"/>
    <property type="molecule type" value="Genomic_DNA"/>
</dbReference>
<dbReference type="Pfam" id="PF13306">
    <property type="entry name" value="LRR_5"/>
    <property type="match status" value="1"/>
</dbReference>
<dbReference type="PANTHER" id="PTHR24369:SF210">
    <property type="entry name" value="CHAOPTIN-RELATED"/>
    <property type="match status" value="1"/>
</dbReference>
<dbReference type="SUPFAM" id="SSF52058">
    <property type="entry name" value="L domain-like"/>
    <property type="match status" value="2"/>
</dbReference>
<evidence type="ECO:0000256" key="2">
    <source>
        <dbReference type="ARBA" id="ARBA00022475"/>
    </source>
</evidence>
<dbReference type="PROSITE" id="PS51450">
    <property type="entry name" value="LRR"/>
    <property type="match status" value="4"/>
</dbReference>
<feature type="region of interest" description="Disordered" evidence="8">
    <location>
        <begin position="840"/>
        <end position="885"/>
    </location>
</feature>
<name>A0A336KC85_CULSO</name>
<keyword evidence="7" id="KW-0863">Zinc-finger</keyword>
<keyword evidence="9" id="KW-0812">Transmembrane</keyword>
<keyword evidence="4" id="KW-0732">Signal</keyword>
<dbReference type="InterPro" id="IPR003591">
    <property type="entry name" value="Leu-rich_rpt_typical-subtyp"/>
</dbReference>